<sequence>MVSEPSQRWSLYTYDSLIWLFSNYVAPCICFVLEFMANSSNTNPEVATAVARSGNDIPQTRIQLVENPSMVMISAPLNGNNWLTWSRSVRIALLGKDKLGFFDGSISKPAEGTIEYKQWRIADFVVRTWILSTICKDVVNTFLYSPSTRSLWVELEARYGECDGTLLYRIQREISSMSQGNFNVSAYYTNPKQLWDEMLCLMLPSMCTRGHCTCYSNKAKA</sequence>
<dbReference type="PANTHER" id="PTHR37610">
    <property type="entry name" value="CCHC-TYPE DOMAIN-CONTAINING PROTEIN"/>
    <property type="match status" value="1"/>
</dbReference>
<dbReference type="InterPro" id="IPR029472">
    <property type="entry name" value="Copia-like_N"/>
</dbReference>
<evidence type="ECO:0000313" key="2">
    <source>
        <dbReference type="EMBL" id="KAL0349867.1"/>
    </source>
</evidence>
<accession>A0AAW2P1Z0</accession>
<gene>
    <name evidence="2" type="ORF">Sradi_4135900</name>
</gene>
<reference evidence="2" key="1">
    <citation type="submission" date="2020-06" db="EMBL/GenBank/DDBJ databases">
        <authorList>
            <person name="Li T."/>
            <person name="Hu X."/>
            <person name="Zhang T."/>
            <person name="Song X."/>
            <person name="Zhang H."/>
            <person name="Dai N."/>
            <person name="Sheng W."/>
            <person name="Hou X."/>
            <person name="Wei L."/>
        </authorList>
    </citation>
    <scope>NUCLEOTIDE SEQUENCE</scope>
    <source>
        <strain evidence="2">G02</strain>
        <tissue evidence="2">Leaf</tissue>
    </source>
</reference>
<feature type="domain" description="Retrotransposon Copia-like N-terminal" evidence="1">
    <location>
        <begin position="66"/>
        <end position="110"/>
    </location>
</feature>
<evidence type="ECO:0000259" key="1">
    <source>
        <dbReference type="Pfam" id="PF14244"/>
    </source>
</evidence>
<dbReference type="PANTHER" id="PTHR37610:SF40">
    <property type="entry name" value="OS01G0909600 PROTEIN"/>
    <property type="match status" value="1"/>
</dbReference>
<comment type="caution">
    <text evidence="2">The sequence shown here is derived from an EMBL/GenBank/DDBJ whole genome shotgun (WGS) entry which is preliminary data.</text>
</comment>
<organism evidence="2">
    <name type="scientific">Sesamum radiatum</name>
    <name type="common">Black benniseed</name>
    <dbReference type="NCBI Taxonomy" id="300843"/>
    <lineage>
        <taxon>Eukaryota</taxon>
        <taxon>Viridiplantae</taxon>
        <taxon>Streptophyta</taxon>
        <taxon>Embryophyta</taxon>
        <taxon>Tracheophyta</taxon>
        <taxon>Spermatophyta</taxon>
        <taxon>Magnoliopsida</taxon>
        <taxon>eudicotyledons</taxon>
        <taxon>Gunneridae</taxon>
        <taxon>Pentapetalae</taxon>
        <taxon>asterids</taxon>
        <taxon>lamiids</taxon>
        <taxon>Lamiales</taxon>
        <taxon>Pedaliaceae</taxon>
        <taxon>Sesamum</taxon>
    </lineage>
</organism>
<proteinExistence type="predicted"/>
<protein>
    <recommendedName>
        <fullName evidence="1">Retrotransposon Copia-like N-terminal domain-containing protein</fullName>
    </recommendedName>
</protein>
<dbReference type="AlphaFoldDB" id="A0AAW2P1Z0"/>
<dbReference type="Pfam" id="PF14244">
    <property type="entry name" value="Retrotran_gag_3"/>
    <property type="match status" value="1"/>
</dbReference>
<dbReference type="EMBL" id="JACGWJ010000018">
    <property type="protein sequence ID" value="KAL0349867.1"/>
    <property type="molecule type" value="Genomic_DNA"/>
</dbReference>
<reference evidence="2" key="2">
    <citation type="journal article" date="2024" name="Plant">
        <title>Genomic evolution and insights into agronomic trait innovations of Sesamum species.</title>
        <authorList>
            <person name="Miao H."/>
            <person name="Wang L."/>
            <person name="Qu L."/>
            <person name="Liu H."/>
            <person name="Sun Y."/>
            <person name="Le M."/>
            <person name="Wang Q."/>
            <person name="Wei S."/>
            <person name="Zheng Y."/>
            <person name="Lin W."/>
            <person name="Duan Y."/>
            <person name="Cao H."/>
            <person name="Xiong S."/>
            <person name="Wang X."/>
            <person name="Wei L."/>
            <person name="Li C."/>
            <person name="Ma Q."/>
            <person name="Ju M."/>
            <person name="Zhao R."/>
            <person name="Li G."/>
            <person name="Mu C."/>
            <person name="Tian Q."/>
            <person name="Mei H."/>
            <person name="Zhang T."/>
            <person name="Gao T."/>
            <person name="Zhang H."/>
        </authorList>
    </citation>
    <scope>NUCLEOTIDE SEQUENCE</scope>
    <source>
        <strain evidence="2">G02</strain>
    </source>
</reference>
<name>A0AAW2P1Z0_SESRA</name>